<dbReference type="GO" id="GO:0043190">
    <property type="term" value="C:ATP-binding cassette (ABC) transporter complex"/>
    <property type="evidence" value="ECO:0007669"/>
    <property type="project" value="InterPro"/>
</dbReference>
<evidence type="ECO:0000313" key="4">
    <source>
        <dbReference type="EMBL" id="NLS10360.1"/>
    </source>
</evidence>
<dbReference type="EMBL" id="JABAHY010000009">
    <property type="protein sequence ID" value="NLS10360.1"/>
    <property type="molecule type" value="Genomic_DNA"/>
</dbReference>
<proteinExistence type="predicted"/>
<keyword evidence="1 2" id="KW-0732">Signal</keyword>
<protein>
    <recommendedName>
        <fullName evidence="3">Solute-binding protein family 5 domain-containing protein</fullName>
    </recommendedName>
</protein>
<evidence type="ECO:0000313" key="5">
    <source>
        <dbReference type="Proteomes" id="UP000523139"/>
    </source>
</evidence>
<dbReference type="AlphaFoldDB" id="A0A7X8YED1"/>
<dbReference type="PIRSF" id="PIRSF002741">
    <property type="entry name" value="MppA"/>
    <property type="match status" value="1"/>
</dbReference>
<dbReference type="RefSeq" id="WP_168887844.1">
    <property type="nucleotide sequence ID" value="NZ_JABAHY010000009.1"/>
</dbReference>
<dbReference type="GO" id="GO:1904680">
    <property type="term" value="F:peptide transmembrane transporter activity"/>
    <property type="evidence" value="ECO:0007669"/>
    <property type="project" value="TreeGrafter"/>
</dbReference>
<comment type="caution">
    <text evidence="4">The sequence shown here is derived from an EMBL/GenBank/DDBJ whole genome shotgun (WGS) entry which is preliminary data.</text>
</comment>
<gene>
    <name evidence="4" type="ORF">HGQ17_10220</name>
</gene>
<dbReference type="Pfam" id="PF00496">
    <property type="entry name" value="SBP_bac_5"/>
    <property type="match status" value="1"/>
</dbReference>
<evidence type="ECO:0000256" key="2">
    <source>
        <dbReference type="SAM" id="SignalP"/>
    </source>
</evidence>
<dbReference type="InterPro" id="IPR030678">
    <property type="entry name" value="Peptide/Ni-bd"/>
</dbReference>
<dbReference type="Gene3D" id="3.10.105.10">
    <property type="entry name" value="Dipeptide-binding Protein, Domain 3"/>
    <property type="match status" value="1"/>
</dbReference>
<name>A0A7X8YED1_9MICC</name>
<dbReference type="InterPro" id="IPR039424">
    <property type="entry name" value="SBP_5"/>
</dbReference>
<dbReference type="PROSITE" id="PS51257">
    <property type="entry name" value="PROKAR_LIPOPROTEIN"/>
    <property type="match status" value="1"/>
</dbReference>
<dbReference type="GO" id="GO:0015833">
    <property type="term" value="P:peptide transport"/>
    <property type="evidence" value="ECO:0007669"/>
    <property type="project" value="TreeGrafter"/>
</dbReference>
<feature type="chain" id="PRO_5039466461" description="Solute-binding protein family 5 domain-containing protein" evidence="2">
    <location>
        <begin position="22"/>
        <end position="517"/>
    </location>
</feature>
<dbReference type="PANTHER" id="PTHR30290">
    <property type="entry name" value="PERIPLASMIC BINDING COMPONENT OF ABC TRANSPORTER"/>
    <property type="match status" value="1"/>
</dbReference>
<evidence type="ECO:0000259" key="3">
    <source>
        <dbReference type="Pfam" id="PF00496"/>
    </source>
</evidence>
<reference evidence="4 5" key="1">
    <citation type="submission" date="2020-04" db="EMBL/GenBank/DDBJ databases">
        <title>Nesterenkonia sp. nov., isolated from marine sediment.</title>
        <authorList>
            <person name="Zhang G."/>
        </authorList>
    </citation>
    <scope>NUCLEOTIDE SEQUENCE [LARGE SCALE GENOMIC DNA]</scope>
    <source>
        <strain evidence="4 5">MY13</strain>
    </source>
</reference>
<sequence>MKTSRSVAALSVLALGLSACGGGDNGGGGEVGDEFNIAWNAQPPTLDPLLTTANTTRDIARNFYEPIITMGNDGEPHPVLAESFELSDDHSELTFTLRDDVTFHDGEPMTEEDVIASIERWIELTSVGQSFFEGTEIDSPEDGVVTMHLPEPMFAAPLLMADQSQVPVIMKAEIIAEADSDGVPEHIGTGPFEMVEWATDQHVHLERFEDYTSPEGEPNGDAGSREPGVDTIYYHFVSDSSTRVSGMQTGEYDAADWIPWDNADVIQDDPNLELSVGDYGPSSAILNKAEGQLADINMRRAILAAVDPDEALQAAYASEELYGDSGAFVPEDSPWYVEPADDLRTSLDEDVVQEYLEEAGYDGEPIRILASRDYDHLYNLSVVLQDQLEAHGINTDLQVTDWATLTNDRENPEGWEIFITGNGWGSVPATFPFLLPSWAGWTESEEIQDAIDAMIYQASSEDEAIAAMDELQDAIYDYIPVVKFGDQMNLTAVSTDWEGYEYGYMSGDIFYRVAPAE</sequence>
<evidence type="ECO:0000256" key="1">
    <source>
        <dbReference type="ARBA" id="ARBA00022729"/>
    </source>
</evidence>
<keyword evidence="5" id="KW-1185">Reference proteome</keyword>
<organism evidence="4 5">
    <name type="scientific">Nesterenkonia sedimenti</name>
    <dbReference type="NCBI Taxonomy" id="1463632"/>
    <lineage>
        <taxon>Bacteria</taxon>
        <taxon>Bacillati</taxon>
        <taxon>Actinomycetota</taxon>
        <taxon>Actinomycetes</taxon>
        <taxon>Micrococcales</taxon>
        <taxon>Micrococcaceae</taxon>
        <taxon>Nesterenkonia</taxon>
    </lineage>
</organism>
<dbReference type="SUPFAM" id="SSF53850">
    <property type="entry name" value="Periplasmic binding protein-like II"/>
    <property type="match status" value="1"/>
</dbReference>
<feature type="domain" description="Solute-binding protein family 5" evidence="3">
    <location>
        <begin position="75"/>
        <end position="435"/>
    </location>
</feature>
<dbReference type="GO" id="GO:0042597">
    <property type="term" value="C:periplasmic space"/>
    <property type="evidence" value="ECO:0007669"/>
    <property type="project" value="UniProtKB-ARBA"/>
</dbReference>
<dbReference type="InterPro" id="IPR000914">
    <property type="entry name" value="SBP_5_dom"/>
</dbReference>
<feature type="signal peptide" evidence="2">
    <location>
        <begin position="1"/>
        <end position="21"/>
    </location>
</feature>
<dbReference type="PANTHER" id="PTHR30290:SF38">
    <property type="entry name" value="D,D-DIPEPTIDE-BINDING PERIPLASMIC PROTEIN DDPA-RELATED"/>
    <property type="match status" value="1"/>
</dbReference>
<accession>A0A7X8YED1</accession>
<dbReference type="Proteomes" id="UP000523139">
    <property type="component" value="Unassembled WGS sequence"/>
</dbReference>
<dbReference type="Gene3D" id="3.40.190.10">
    <property type="entry name" value="Periplasmic binding protein-like II"/>
    <property type="match status" value="1"/>
</dbReference>